<evidence type="ECO:0000313" key="3">
    <source>
        <dbReference type="Proteomes" id="UP001470230"/>
    </source>
</evidence>
<dbReference type="Proteomes" id="UP001470230">
    <property type="component" value="Unassembled WGS sequence"/>
</dbReference>
<dbReference type="PANTHER" id="PTHR43628:SF1">
    <property type="entry name" value="CHITIN SYNTHASE REGULATORY FACTOR 2-RELATED"/>
    <property type="match status" value="1"/>
</dbReference>
<keyword evidence="1" id="KW-1133">Transmembrane helix</keyword>
<evidence type="ECO:0000313" key="2">
    <source>
        <dbReference type="EMBL" id="KAK8886436.1"/>
    </source>
</evidence>
<proteinExistence type="predicted"/>
<keyword evidence="3" id="KW-1185">Reference proteome</keyword>
<organism evidence="2 3">
    <name type="scientific">Tritrichomonas musculus</name>
    <dbReference type="NCBI Taxonomy" id="1915356"/>
    <lineage>
        <taxon>Eukaryota</taxon>
        <taxon>Metamonada</taxon>
        <taxon>Parabasalia</taxon>
        <taxon>Tritrichomonadida</taxon>
        <taxon>Tritrichomonadidae</taxon>
        <taxon>Tritrichomonas</taxon>
    </lineage>
</organism>
<dbReference type="InterPro" id="IPR052945">
    <property type="entry name" value="Mitotic_Regulator"/>
</dbReference>
<keyword evidence="1" id="KW-0472">Membrane</keyword>
<dbReference type="SMART" id="SM00671">
    <property type="entry name" value="SEL1"/>
    <property type="match status" value="2"/>
</dbReference>
<dbReference type="Gene3D" id="1.25.40.10">
    <property type="entry name" value="Tetratricopeptide repeat domain"/>
    <property type="match status" value="1"/>
</dbReference>
<reference evidence="2 3" key="1">
    <citation type="submission" date="2024-04" db="EMBL/GenBank/DDBJ databases">
        <title>Tritrichomonas musculus Genome.</title>
        <authorList>
            <person name="Alves-Ferreira E."/>
            <person name="Grigg M."/>
            <person name="Lorenzi H."/>
            <person name="Galac M."/>
        </authorList>
    </citation>
    <scope>NUCLEOTIDE SEQUENCE [LARGE SCALE GENOMIC DNA]</scope>
    <source>
        <strain evidence="2 3">EAF2021</strain>
    </source>
</reference>
<protein>
    <recommendedName>
        <fullName evidence="4">Sel1-like repeat-containing protein</fullName>
    </recommendedName>
</protein>
<keyword evidence="1" id="KW-0812">Transmembrane</keyword>
<evidence type="ECO:0000256" key="1">
    <source>
        <dbReference type="SAM" id="Phobius"/>
    </source>
</evidence>
<sequence length="231" mass="27560">MYNLSRIYEKYKKPFDSTCLEKSTYYLYSAARFGFPQAQYKLGSQLYQNFFLPNRKNDAIMLLTYAANQNHPKAQYYIGMINLEGIYMPKNINKAIEYLTKSANQNYDESIRLLIQQSKKRYISAIYLICIVLTKVIKTITVTNIKNKLLKFEEDVEQFANKLYDTIKKTNLENTLVYEAYFEYFRDVDYIYDIDYKRIQSSELLNFNNIQKNSKQKKINKLFYDGFGYDI</sequence>
<accession>A0ABR2K5P5</accession>
<dbReference type="EMBL" id="JAPFFF010000007">
    <property type="protein sequence ID" value="KAK8886436.1"/>
    <property type="molecule type" value="Genomic_DNA"/>
</dbReference>
<dbReference type="PANTHER" id="PTHR43628">
    <property type="entry name" value="ACTIVATOR OF C KINASE PROTEIN 1-RELATED"/>
    <property type="match status" value="1"/>
</dbReference>
<dbReference type="SUPFAM" id="SSF81901">
    <property type="entry name" value="HCP-like"/>
    <property type="match status" value="1"/>
</dbReference>
<dbReference type="Pfam" id="PF08238">
    <property type="entry name" value="Sel1"/>
    <property type="match status" value="2"/>
</dbReference>
<feature type="transmembrane region" description="Helical" evidence="1">
    <location>
        <begin position="122"/>
        <end position="141"/>
    </location>
</feature>
<evidence type="ECO:0008006" key="4">
    <source>
        <dbReference type="Google" id="ProtNLM"/>
    </source>
</evidence>
<dbReference type="InterPro" id="IPR006597">
    <property type="entry name" value="Sel1-like"/>
</dbReference>
<gene>
    <name evidence="2" type="ORF">M9Y10_041899</name>
</gene>
<name>A0ABR2K5P5_9EUKA</name>
<comment type="caution">
    <text evidence="2">The sequence shown here is derived from an EMBL/GenBank/DDBJ whole genome shotgun (WGS) entry which is preliminary data.</text>
</comment>
<dbReference type="InterPro" id="IPR011990">
    <property type="entry name" value="TPR-like_helical_dom_sf"/>
</dbReference>